<accession>A0AAV4QZK8</accession>
<sequence length="81" mass="9116">MFWERDASLNDGYTVKVTSASKNYNFSSIYLGPRERSPNYQKLCTPSNHSLVDVANVSPSMCYDRLLLGRSSFLIKDDSSA</sequence>
<evidence type="ECO:0000313" key="2">
    <source>
        <dbReference type="Proteomes" id="UP001054945"/>
    </source>
</evidence>
<feature type="non-terminal residue" evidence="1">
    <location>
        <position position="81"/>
    </location>
</feature>
<gene>
    <name evidence="1" type="ORF">CEXT_646681</name>
</gene>
<keyword evidence="2" id="KW-1185">Reference proteome</keyword>
<dbReference type="AlphaFoldDB" id="A0AAV4QZK8"/>
<reference evidence="1 2" key="1">
    <citation type="submission" date="2021-06" db="EMBL/GenBank/DDBJ databases">
        <title>Caerostris extrusa draft genome.</title>
        <authorList>
            <person name="Kono N."/>
            <person name="Arakawa K."/>
        </authorList>
    </citation>
    <scope>NUCLEOTIDE SEQUENCE [LARGE SCALE GENOMIC DNA]</scope>
</reference>
<name>A0AAV4QZK8_CAEEX</name>
<dbReference type="Proteomes" id="UP001054945">
    <property type="component" value="Unassembled WGS sequence"/>
</dbReference>
<comment type="caution">
    <text evidence="1">The sequence shown here is derived from an EMBL/GenBank/DDBJ whole genome shotgun (WGS) entry which is preliminary data.</text>
</comment>
<proteinExistence type="predicted"/>
<dbReference type="EMBL" id="BPLR01006960">
    <property type="protein sequence ID" value="GIY13562.1"/>
    <property type="molecule type" value="Genomic_DNA"/>
</dbReference>
<evidence type="ECO:0000313" key="1">
    <source>
        <dbReference type="EMBL" id="GIY13562.1"/>
    </source>
</evidence>
<organism evidence="1 2">
    <name type="scientific">Caerostris extrusa</name>
    <name type="common">Bark spider</name>
    <name type="synonym">Caerostris bankana</name>
    <dbReference type="NCBI Taxonomy" id="172846"/>
    <lineage>
        <taxon>Eukaryota</taxon>
        <taxon>Metazoa</taxon>
        <taxon>Ecdysozoa</taxon>
        <taxon>Arthropoda</taxon>
        <taxon>Chelicerata</taxon>
        <taxon>Arachnida</taxon>
        <taxon>Araneae</taxon>
        <taxon>Araneomorphae</taxon>
        <taxon>Entelegynae</taxon>
        <taxon>Araneoidea</taxon>
        <taxon>Araneidae</taxon>
        <taxon>Caerostris</taxon>
    </lineage>
</organism>
<protein>
    <submittedName>
        <fullName evidence="1">Uncharacterized protein</fullName>
    </submittedName>
</protein>